<dbReference type="Gene3D" id="2.60.120.330">
    <property type="entry name" value="B-lactam Antibiotic, Isopenicillin N Synthase, Chain"/>
    <property type="match status" value="1"/>
</dbReference>
<keyword evidence="10" id="KW-0560">Oxidoreductase</keyword>
<comment type="function">
    <text evidence="9">Involved in the regulation of shoot development and salicylic acid (SA) homeostasis.</text>
</comment>
<name>A0AA86T4U0_9FABA</name>
<dbReference type="InterPro" id="IPR050295">
    <property type="entry name" value="Plant_2OG-oxidoreductases"/>
</dbReference>
<evidence type="ECO:0000256" key="4">
    <source>
        <dbReference type="ARBA" id="ARBA00022490"/>
    </source>
</evidence>
<dbReference type="GO" id="GO:0046872">
    <property type="term" value="F:metal ion binding"/>
    <property type="evidence" value="ECO:0007669"/>
    <property type="project" value="UniProtKB-KW"/>
</dbReference>
<keyword evidence="7 10" id="KW-0408">Iron</keyword>
<evidence type="ECO:0000256" key="9">
    <source>
        <dbReference type="ARBA" id="ARBA00059922"/>
    </source>
</evidence>
<evidence type="ECO:0000256" key="1">
    <source>
        <dbReference type="ARBA" id="ARBA00004123"/>
    </source>
</evidence>
<dbReference type="Pfam" id="PF03171">
    <property type="entry name" value="2OG-FeII_Oxy"/>
    <property type="match status" value="1"/>
</dbReference>
<protein>
    <recommendedName>
        <fullName evidence="11">Fe2OG dioxygenase domain-containing protein</fullName>
    </recommendedName>
</protein>
<organism evidence="12 13">
    <name type="scientific">Sphenostylis stenocarpa</name>
    <dbReference type="NCBI Taxonomy" id="92480"/>
    <lineage>
        <taxon>Eukaryota</taxon>
        <taxon>Viridiplantae</taxon>
        <taxon>Streptophyta</taxon>
        <taxon>Embryophyta</taxon>
        <taxon>Tracheophyta</taxon>
        <taxon>Spermatophyta</taxon>
        <taxon>Magnoliopsida</taxon>
        <taxon>eudicotyledons</taxon>
        <taxon>Gunneridae</taxon>
        <taxon>Pentapetalae</taxon>
        <taxon>rosids</taxon>
        <taxon>fabids</taxon>
        <taxon>Fabales</taxon>
        <taxon>Fabaceae</taxon>
        <taxon>Papilionoideae</taxon>
        <taxon>50 kb inversion clade</taxon>
        <taxon>NPAAA clade</taxon>
        <taxon>indigoferoid/millettioid clade</taxon>
        <taxon>Phaseoleae</taxon>
        <taxon>Sphenostylis</taxon>
    </lineage>
</organism>
<dbReference type="SUPFAM" id="SSF51197">
    <property type="entry name" value="Clavaminate synthase-like"/>
    <property type="match status" value="1"/>
</dbReference>
<dbReference type="GO" id="GO:0005737">
    <property type="term" value="C:cytoplasm"/>
    <property type="evidence" value="ECO:0007669"/>
    <property type="project" value="UniProtKB-SubCell"/>
</dbReference>
<dbReference type="EMBL" id="OY731405">
    <property type="protein sequence ID" value="CAJ1971720.1"/>
    <property type="molecule type" value="Genomic_DNA"/>
</dbReference>
<dbReference type="PANTHER" id="PTHR47991">
    <property type="entry name" value="OXOGLUTARATE/IRON-DEPENDENT DIOXYGENASE"/>
    <property type="match status" value="1"/>
</dbReference>
<evidence type="ECO:0000313" key="13">
    <source>
        <dbReference type="Proteomes" id="UP001189624"/>
    </source>
</evidence>
<feature type="domain" description="Fe2OG dioxygenase" evidence="11">
    <location>
        <begin position="281"/>
        <end position="381"/>
    </location>
</feature>
<evidence type="ECO:0000256" key="6">
    <source>
        <dbReference type="ARBA" id="ARBA00022896"/>
    </source>
</evidence>
<dbReference type="FunFam" id="2.60.120.330:FF:000015">
    <property type="entry name" value="Protein DMR6-LIKE OXYGENASE 1"/>
    <property type="match status" value="1"/>
</dbReference>
<dbReference type="Pfam" id="PF14226">
    <property type="entry name" value="DIOX_N"/>
    <property type="match status" value="1"/>
</dbReference>
<dbReference type="InterPro" id="IPR026992">
    <property type="entry name" value="DIOX_N"/>
</dbReference>
<keyword evidence="4" id="KW-0963">Cytoplasm</keyword>
<keyword evidence="6" id="KW-0847">Vitamin C</keyword>
<accession>A0AA86T4U0</accession>
<evidence type="ECO:0000256" key="7">
    <source>
        <dbReference type="ARBA" id="ARBA00023004"/>
    </source>
</evidence>
<sequence length="430" mass="48968">MSVFETVTGPNATFQSIILVLKFPFLYGHTCHMINVNLFLILQSLFFGYIKSCIPNLTYLHNTKQQVLLKLLHSVTPTQKEHNHFQEKLNMFSVKELVESNCTSSVPSNYVCLKTPEDSILYDETDNIPTIDFSQLTSSNPDERSNAIHQLGDACRDWGFFMLINHGVSETLREKVLREGESFFDLSQEEKMEYAGEKILDPIRYGTSFNLMVDKTFFWRDYLKCLVHPHFNAPSKPPALRETLEEYSRKGKGVVEELLKGISLSLGLEENYIHKRMDVEMGCQVLVINYYPPCPKPELVMGLPAHTDHGILTLLMHNELGGLQIQHKGNWIPVNPLPNSFLFNTGDHMEILTNGRYKSVVHRAVVNTKATRISVGTAHGPNLDTIVGPAPELVGDDNPAAYRAIKYRDYILLQQNNELDRKTCLDRIRI</sequence>
<evidence type="ECO:0000256" key="3">
    <source>
        <dbReference type="ARBA" id="ARBA00008056"/>
    </source>
</evidence>
<proteinExistence type="inferred from homology"/>
<dbReference type="InterPro" id="IPR005123">
    <property type="entry name" value="Oxoglu/Fe-dep_dioxygenase_dom"/>
</dbReference>
<dbReference type="Gramene" id="rna-AYBTSS11_LOCUS23723">
    <property type="protein sequence ID" value="CAJ1971720.1"/>
    <property type="gene ID" value="gene-AYBTSS11_LOCUS23723"/>
</dbReference>
<comment type="similarity">
    <text evidence="3 10">Belongs to the iron/ascorbate-dependent oxidoreductase family.</text>
</comment>
<dbReference type="PROSITE" id="PS51471">
    <property type="entry name" value="FE2OG_OXY"/>
    <property type="match status" value="1"/>
</dbReference>
<dbReference type="Proteomes" id="UP001189624">
    <property type="component" value="Chromosome 8"/>
</dbReference>
<keyword evidence="8" id="KW-0539">Nucleus</keyword>
<keyword evidence="5 10" id="KW-0479">Metal-binding</keyword>
<dbReference type="InterPro" id="IPR027443">
    <property type="entry name" value="IPNS-like_sf"/>
</dbReference>
<dbReference type="InterPro" id="IPR044861">
    <property type="entry name" value="IPNS-like_FE2OG_OXY"/>
</dbReference>
<evidence type="ECO:0000256" key="2">
    <source>
        <dbReference type="ARBA" id="ARBA00004496"/>
    </source>
</evidence>
<reference evidence="12" key="1">
    <citation type="submission" date="2023-10" db="EMBL/GenBank/DDBJ databases">
        <authorList>
            <person name="Domelevo Entfellner J.-B."/>
        </authorList>
    </citation>
    <scope>NUCLEOTIDE SEQUENCE</scope>
</reference>
<evidence type="ECO:0000256" key="8">
    <source>
        <dbReference type="ARBA" id="ARBA00023242"/>
    </source>
</evidence>
<evidence type="ECO:0000256" key="5">
    <source>
        <dbReference type="ARBA" id="ARBA00022723"/>
    </source>
</evidence>
<dbReference type="GO" id="GO:0005634">
    <property type="term" value="C:nucleus"/>
    <property type="evidence" value="ECO:0007669"/>
    <property type="project" value="UniProtKB-SubCell"/>
</dbReference>
<keyword evidence="13" id="KW-1185">Reference proteome</keyword>
<gene>
    <name evidence="12" type="ORF">AYBTSS11_LOCUS23723</name>
</gene>
<dbReference type="GO" id="GO:0016491">
    <property type="term" value="F:oxidoreductase activity"/>
    <property type="evidence" value="ECO:0007669"/>
    <property type="project" value="UniProtKB-KW"/>
</dbReference>
<dbReference type="AlphaFoldDB" id="A0AA86T4U0"/>
<comment type="subcellular location">
    <subcellularLocation>
        <location evidence="2">Cytoplasm</location>
    </subcellularLocation>
    <subcellularLocation>
        <location evidence="1">Nucleus</location>
    </subcellularLocation>
</comment>
<evidence type="ECO:0000259" key="11">
    <source>
        <dbReference type="PROSITE" id="PS51471"/>
    </source>
</evidence>
<evidence type="ECO:0000313" key="12">
    <source>
        <dbReference type="EMBL" id="CAJ1971720.1"/>
    </source>
</evidence>
<evidence type="ECO:0000256" key="10">
    <source>
        <dbReference type="RuleBase" id="RU003682"/>
    </source>
</evidence>
<dbReference type="GO" id="GO:0031418">
    <property type="term" value="F:L-ascorbic acid binding"/>
    <property type="evidence" value="ECO:0007669"/>
    <property type="project" value="UniProtKB-KW"/>
</dbReference>